<reference evidence="7" key="1">
    <citation type="submission" date="2021-04" db="EMBL/GenBank/DDBJ databases">
        <title>Proteiniclasticum sedimins sp. nov., an obligate anaerobic bacterium isolated from anaerobic sludge.</title>
        <authorList>
            <person name="Liu J."/>
        </authorList>
    </citation>
    <scope>NUCLEOTIDE SEQUENCE</scope>
    <source>
        <strain evidence="7">BAD-10</strain>
    </source>
</reference>
<protein>
    <recommendedName>
        <fullName evidence="5">Glycerol operon regulatory protein</fullName>
    </recommendedName>
</protein>
<dbReference type="PANTHER" id="PTHR30136">
    <property type="entry name" value="HELIX-TURN-HELIX TRANSCRIPTIONAL REGULATOR, ICLR FAMILY"/>
    <property type="match status" value="1"/>
</dbReference>
<organism evidence="7 8">
    <name type="scientific">Proteiniclasticum sediminis</name>
    <dbReference type="NCBI Taxonomy" id="2804028"/>
    <lineage>
        <taxon>Bacteria</taxon>
        <taxon>Bacillati</taxon>
        <taxon>Bacillota</taxon>
        <taxon>Clostridia</taxon>
        <taxon>Eubacteriales</taxon>
        <taxon>Clostridiaceae</taxon>
        <taxon>Proteiniclasticum</taxon>
    </lineage>
</organism>
<keyword evidence="3" id="KW-0804">Transcription</keyword>
<dbReference type="Gene3D" id="1.10.10.10">
    <property type="entry name" value="Winged helix-like DNA-binding domain superfamily/Winged helix DNA-binding domain"/>
    <property type="match status" value="1"/>
</dbReference>
<dbReference type="RefSeq" id="WP_211802226.1">
    <property type="nucleotide sequence ID" value="NZ_JAGSCS010000015.1"/>
</dbReference>
<proteinExistence type="predicted"/>
<dbReference type="Pfam" id="PF09339">
    <property type="entry name" value="HTH_IclR"/>
    <property type="match status" value="1"/>
</dbReference>
<comment type="function">
    <text evidence="4">May be an activator protein for the gylABX operon.</text>
</comment>
<dbReference type="GO" id="GO:0003677">
    <property type="term" value="F:DNA binding"/>
    <property type="evidence" value="ECO:0007669"/>
    <property type="project" value="UniProtKB-KW"/>
</dbReference>
<dbReference type="SUPFAM" id="SSF46785">
    <property type="entry name" value="Winged helix' DNA-binding domain"/>
    <property type="match status" value="1"/>
</dbReference>
<evidence type="ECO:0000259" key="6">
    <source>
        <dbReference type="PROSITE" id="PS51077"/>
    </source>
</evidence>
<evidence type="ECO:0000256" key="2">
    <source>
        <dbReference type="ARBA" id="ARBA00023125"/>
    </source>
</evidence>
<dbReference type="PANTHER" id="PTHR30136:SF35">
    <property type="entry name" value="HTH-TYPE TRANSCRIPTIONAL REGULATOR RV1719"/>
    <property type="match status" value="1"/>
</dbReference>
<evidence type="ECO:0000313" key="7">
    <source>
        <dbReference type="EMBL" id="MBR0576806.1"/>
    </source>
</evidence>
<dbReference type="PROSITE" id="PS51077">
    <property type="entry name" value="HTH_ICLR"/>
    <property type="match status" value="1"/>
</dbReference>
<sequence length="87" mass="9955">MTTPDKPVVSSGVRSLERGLQILSCFCEEHRSLTLTQIAERTELSTSTVERLLKTMTESGYLEKNSQKKYTLGRKMHQFMDLMSRQG</sequence>
<accession>A0A941HQV5</accession>
<name>A0A941HQV5_9CLOT</name>
<dbReference type="InterPro" id="IPR036388">
    <property type="entry name" value="WH-like_DNA-bd_sf"/>
</dbReference>
<dbReference type="AlphaFoldDB" id="A0A941HQV5"/>
<dbReference type="GO" id="GO:0003700">
    <property type="term" value="F:DNA-binding transcription factor activity"/>
    <property type="evidence" value="ECO:0007669"/>
    <property type="project" value="TreeGrafter"/>
</dbReference>
<evidence type="ECO:0000256" key="3">
    <source>
        <dbReference type="ARBA" id="ARBA00023163"/>
    </source>
</evidence>
<dbReference type="SMART" id="SM00346">
    <property type="entry name" value="HTH_ICLR"/>
    <property type="match status" value="1"/>
</dbReference>
<dbReference type="GO" id="GO:0045892">
    <property type="term" value="P:negative regulation of DNA-templated transcription"/>
    <property type="evidence" value="ECO:0007669"/>
    <property type="project" value="TreeGrafter"/>
</dbReference>
<evidence type="ECO:0000313" key="8">
    <source>
        <dbReference type="Proteomes" id="UP000675379"/>
    </source>
</evidence>
<dbReference type="EMBL" id="JAGSCS010000015">
    <property type="protein sequence ID" value="MBR0576806.1"/>
    <property type="molecule type" value="Genomic_DNA"/>
</dbReference>
<keyword evidence="1" id="KW-0805">Transcription regulation</keyword>
<dbReference type="Proteomes" id="UP000675379">
    <property type="component" value="Unassembled WGS sequence"/>
</dbReference>
<comment type="caution">
    <text evidence="7">The sequence shown here is derived from an EMBL/GenBank/DDBJ whole genome shotgun (WGS) entry which is preliminary data.</text>
</comment>
<evidence type="ECO:0000256" key="5">
    <source>
        <dbReference type="ARBA" id="ARBA00070406"/>
    </source>
</evidence>
<dbReference type="InterPro" id="IPR050707">
    <property type="entry name" value="HTH_MetabolicPath_Reg"/>
</dbReference>
<keyword evidence="2" id="KW-0238">DNA-binding</keyword>
<evidence type="ECO:0000256" key="1">
    <source>
        <dbReference type="ARBA" id="ARBA00023015"/>
    </source>
</evidence>
<dbReference type="FunFam" id="1.10.10.10:FF:000056">
    <property type="entry name" value="IclR family transcriptional regulator"/>
    <property type="match status" value="1"/>
</dbReference>
<keyword evidence="8" id="KW-1185">Reference proteome</keyword>
<evidence type="ECO:0000256" key="4">
    <source>
        <dbReference type="ARBA" id="ARBA00058938"/>
    </source>
</evidence>
<feature type="domain" description="HTH iclR-type" evidence="6">
    <location>
        <begin position="13"/>
        <end position="74"/>
    </location>
</feature>
<gene>
    <name evidence="7" type="ORF">KCG48_10725</name>
</gene>
<dbReference type="InterPro" id="IPR036390">
    <property type="entry name" value="WH_DNA-bd_sf"/>
</dbReference>
<dbReference type="InterPro" id="IPR005471">
    <property type="entry name" value="Tscrpt_reg_IclR_N"/>
</dbReference>